<organism evidence="6 7">
    <name type="scientific">Ottowia flava</name>
    <dbReference type="NCBI Taxonomy" id="2675430"/>
    <lineage>
        <taxon>Bacteria</taxon>
        <taxon>Pseudomonadati</taxon>
        <taxon>Pseudomonadota</taxon>
        <taxon>Betaproteobacteria</taxon>
        <taxon>Burkholderiales</taxon>
        <taxon>Comamonadaceae</taxon>
        <taxon>Ottowia</taxon>
    </lineage>
</organism>
<dbReference type="Gene3D" id="2.102.10.10">
    <property type="entry name" value="Rieske [2Fe-2S] iron-sulphur domain"/>
    <property type="match status" value="1"/>
</dbReference>
<evidence type="ECO:0000313" key="7">
    <source>
        <dbReference type="Proteomes" id="UP001597304"/>
    </source>
</evidence>
<comment type="caution">
    <text evidence="6">The sequence shown here is derived from an EMBL/GenBank/DDBJ whole genome shotgun (WGS) entry which is preliminary data.</text>
</comment>
<dbReference type="Pfam" id="PF00355">
    <property type="entry name" value="Rieske"/>
    <property type="match status" value="1"/>
</dbReference>
<dbReference type="PROSITE" id="PS51296">
    <property type="entry name" value="RIESKE"/>
    <property type="match status" value="1"/>
</dbReference>
<keyword evidence="2" id="KW-0479">Metal-binding</keyword>
<dbReference type="InterPro" id="IPR036922">
    <property type="entry name" value="Rieske_2Fe-2S_sf"/>
</dbReference>
<evidence type="ECO:0000256" key="3">
    <source>
        <dbReference type="ARBA" id="ARBA00023004"/>
    </source>
</evidence>
<dbReference type="EMBL" id="JBHUEJ010000033">
    <property type="protein sequence ID" value="MFD1711692.1"/>
    <property type="molecule type" value="Genomic_DNA"/>
</dbReference>
<feature type="domain" description="Rieske" evidence="5">
    <location>
        <begin position="9"/>
        <end position="114"/>
    </location>
</feature>
<dbReference type="SUPFAM" id="SSF50022">
    <property type="entry name" value="ISP domain"/>
    <property type="match status" value="1"/>
</dbReference>
<gene>
    <name evidence="6" type="ORF">ACFSF0_13830</name>
</gene>
<proteinExistence type="predicted"/>
<dbReference type="InterPro" id="IPR017941">
    <property type="entry name" value="Rieske_2Fe-2S"/>
</dbReference>
<name>A0ABW4KUE7_9BURK</name>
<dbReference type="CDD" id="cd03467">
    <property type="entry name" value="Rieske"/>
    <property type="match status" value="1"/>
</dbReference>
<evidence type="ECO:0000256" key="2">
    <source>
        <dbReference type="ARBA" id="ARBA00022723"/>
    </source>
</evidence>
<dbReference type="PANTHER" id="PTHR40261:SF1">
    <property type="entry name" value="RIESKE DOMAIN-CONTAINING PROTEIN"/>
    <property type="match status" value="1"/>
</dbReference>
<sequence length="125" mass="13722">MSTNDIELIPLCNSTDLVDGGVAVAFDVVYGGQTLRAFAIRYEGRVHAYLNRCTHVAMEMDYQEGRFFDDSGQWLLCASHGAAYTPDTGECAGGPCRGGLIKVELTEQGGVVQWHTSYLLRPLEF</sequence>
<keyword evidence="7" id="KW-1185">Reference proteome</keyword>
<dbReference type="PANTHER" id="PTHR40261">
    <property type="match status" value="1"/>
</dbReference>
<keyword evidence="4" id="KW-0411">Iron-sulfur</keyword>
<evidence type="ECO:0000313" key="6">
    <source>
        <dbReference type="EMBL" id="MFD1711692.1"/>
    </source>
</evidence>
<accession>A0ABW4KUE7</accession>
<evidence type="ECO:0000256" key="1">
    <source>
        <dbReference type="ARBA" id="ARBA00022714"/>
    </source>
</evidence>
<dbReference type="Proteomes" id="UP001597304">
    <property type="component" value="Unassembled WGS sequence"/>
</dbReference>
<reference evidence="7" key="1">
    <citation type="journal article" date="2019" name="Int. J. Syst. Evol. Microbiol.">
        <title>The Global Catalogue of Microorganisms (GCM) 10K type strain sequencing project: providing services to taxonomists for standard genome sequencing and annotation.</title>
        <authorList>
            <consortium name="The Broad Institute Genomics Platform"/>
            <consortium name="The Broad Institute Genome Sequencing Center for Infectious Disease"/>
            <person name="Wu L."/>
            <person name="Ma J."/>
        </authorList>
    </citation>
    <scope>NUCLEOTIDE SEQUENCE [LARGE SCALE GENOMIC DNA]</scope>
    <source>
        <strain evidence="7">LMG 29247</strain>
    </source>
</reference>
<keyword evidence="1" id="KW-0001">2Fe-2S</keyword>
<protein>
    <submittedName>
        <fullName evidence="6">Rieske (2Fe-2S) protein</fullName>
    </submittedName>
</protein>
<evidence type="ECO:0000256" key="4">
    <source>
        <dbReference type="ARBA" id="ARBA00023014"/>
    </source>
</evidence>
<dbReference type="RefSeq" id="WP_147914356.1">
    <property type="nucleotide sequence ID" value="NZ_JBHUEJ010000033.1"/>
</dbReference>
<keyword evidence="3" id="KW-0408">Iron</keyword>
<evidence type="ECO:0000259" key="5">
    <source>
        <dbReference type="PROSITE" id="PS51296"/>
    </source>
</evidence>